<accession>A0AAN8LKG4</accession>
<proteinExistence type="inferred from homology"/>
<comment type="subcellular location">
    <subcellularLocation>
        <location evidence="1">Cytoplasm</location>
    </subcellularLocation>
</comment>
<evidence type="ECO:0000313" key="8">
    <source>
        <dbReference type="EMBL" id="KAK6311399.1"/>
    </source>
</evidence>
<evidence type="ECO:0000256" key="1">
    <source>
        <dbReference type="ARBA" id="ARBA00004496"/>
    </source>
</evidence>
<dbReference type="InterPro" id="IPR011256">
    <property type="entry name" value="Reg_factor_effector_dom_sf"/>
</dbReference>
<keyword evidence="9" id="KW-1185">Reference proteome</keyword>
<protein>
    <recommendedName>
        <fullName evidence="6">Heme-binding protein 1</fullName>
    </recommendedName>
</protein>
<dbReference type="GO" id="GO:0020037">
    <property type="term" value="F:heme binding"/>
    <property type="evidence" value="ECO:0007669"/>
    <property type="project" value="TreeGrafter"/>
</dbReference>
<gene>
    <name evidence="8" type="ORF">J4Q44_G00170630</name>
</gene>
<dbReference type="Gene3D" id="3.20.80.10">
    <property type="entry name" value="Regulatory factor, effector binding domain"/>
    <property type="match status" value="1"/>
</dbReference>
<dbReference type="InterPro" id="IPR006917">
    <property type="entry name" value="SOUL_heme-bd"/>
</dbReference>
<evidence type="ECO:0000256" key="6">
    <source>
        <dbReference type="ARBA" id="ARBA00040755"/>
    </source>
</evidence>
<reference evidence="8 9" key="1">
    <citation type="submission" date="2021-04" db="EMBL/GenBank/DDBJ databases">
        <authorList>
            <person name="De Guttry C."/>
            <person name="Zahm M."/>
            <person name="Klopp C."/>
            <person name="Cabau C."/>
            <person name="Louis A."/>
            <person name="Berthelot C."/>
            <person name="Parey E."/>
            <person name="Roest Crollius H."/>
            <person name="Montfort J."/>
            <person name="Robinson-Rechavi M."/>
            <person name="Bucao C."/>
            <person name="Bouchez O."/>
            <person name="Gislard M."/>
            <person name="Lluch J."/>
            <person name="Milhes M."/>
            <person name="Lampietro C."/>
            <person name="Lopez Roques C."/>
            <person name="Donnadieu C."/>
            <person name="Braasch I."/>
            <person name="Desvignes T."/>
            <person name="Postlethwait J."/>
            <person name="Bobe J."/>
            <person name="Wedekind C."/>
            <person name="Guiguen Y."/>
        </authorList>
    </citation>
    <scope>NUCLEOTIDE SEQUENCE [LARGE SCALE GENOMIC DNA]</scope>
    <source>
        <strain evidence="8">Cs_M1</strain>
        <tissue evidence="8">Blood</tissue>
    </source>
</reference>
<evidence type="ECO:0000313" key="9">
    <source>
        <dbReference type="Proteomes" id="UP001356427"/>
    </source>
</evidence>
<evidence type="ECO:0000256" key="7">
    <source>
        <dbReference type="SAM" id="Phobius"/>
    </source>
</evidence>
<comment type="subunit">
    <text evidence="3">Monomer.</text>
</comment>
<dbReference type="AlphaFoldDB" id="A0AAN8LKG4"/>
<feature type="transmembrane region" description="Helical" evidence="7">
    <location>
        <begin position="12"/>
        <end position="33"/>
    </location>
</feature>
<comment type="similarity">
    <text evidence="2">Belongs to the HEBP family.</text>
</comment>
<evidence type="ECO:0000256" key="4">
    <source>
        <dbReference type="ARBA" id="ARBA00022490"/>
    </source>
</evidence>
<evidence type="ECO:0000256" key="5">
    <source>
        <dbReference type="ARBA" id="ARBA00037673"/>
    </source>
</evidence>
<keyword evidence="7" id="KW-1133">Transmembrane helix</keyword>
<dbReference type="PANTHER" id="PTHR11220:SF1">
    <property type="entry name" value="HEME-BINDING PROTEIN 2"/>
    <property type="match status" value="1"/>
</dbReference>
<organism evidence="8 9">
    <name type="scientific">Coregonus suidteri</name>
    <dbReference type="NCBI Taxonomy" id="861788"/>
    <lineage>
        <taxon>Eukaryota</taxon>
        <taxon>Metazoa</taxon>
        <taxon>Chordata</taxon>
        <taxon>Craniata</taxon>
        <taxon>Vertebrata</taxon>
        <taxon>Euteleostomi</taxon>
        <taxon>Actinopterygii</taxon>
        <taxon>Neopterygii</taxon>
        <taxon>Teleostei</taxon>
        <taxon>Protacanthopterygii</taxon>
        <taxon>Salmoniformes</taxon>
        <taxon>Salmonidae</taxon>
        <taxon>Coregoninae</taxon>
        <taxon>Coregonus</taxon>
    </lineage>
</organism>
<keyword evidence="7" id="KW-0812">Transmembrane</keyword>
<dbReference type="PANTHER" id="PTHR11220">
    <property type="entry name" value="HEME-BINDING PROTEIN-RELATED"/>
    <property type="match status" value="1"/>
</dbReference>
<dbReference type="Pfam" id="PF04832">
    <property type="entry name" value="SOUL"/>
    <property type="match status" value="1"/>
</dbReference>
<keyword evidence="7" id="KW-0472">Membrane</keyword>
<evidence type="ECO:0000256" key="2">
    <source>
        <dbReference type="ARBA" id="ARBA00009817"/>
    </source>
</evidence>
<dbReference type="EMBL" id="JAGTTL010000015">
    <property type="protein sequence ID" value="KAK6311399.1"/>
    <property type="molecule type" value="Genomic_DNA"/>
</dbReference>
<dbReference type="GO" id="GO:0005737">
    <property type="term" value="C:cytoplasm"/>
    <property type="evidence" value="ECO:0007669"/>
    <property type="project" value="UniProtKB-SubCell"/>
</dbReference>
<comment type="caution">
    <text evidence="8">The sequence shown here is derived from an EMBL/GenBank/DDBJ whole genome shotgun (WGS) entry which is preliminary data.</text>
</comment>
<name>A0AAN8LKG4_9TELE</name>
<evidence type="ECO:0000256" key="3">
    <source>
        <dbReference type="ARBA" id="ARBA00011245"/>
    </source>
</evidence>
<comment type="function">
    <text evidence="5">May bind free porphyrinogens that may be present in the cell and thus facilitate removal of these potentially toxic compound. Binds with a high affinity to one molecule of heme or porphyrins. It binds metalloporphyrins, free porphyrins and N-methylprotoporphyrin with similar affinities.</text>
</comment>
<dbReference type="SUPFAM" id="SSF55136">
    <property type="entry name" value="Probable bacterial effector-binding domain"/>
    <property type="match status" value="1"/>
</dbReference>
<dbReference type="FunFam" id="3.20.80.10:FF:000003">
    <property type="entry name" value="Heme-binding protein 1"/>
    <property type="match status" value="1"/>
</dbReference>
<keyword evidence="4" id="KW-0963">Cytoplasm</keyword>
<sequence>MLTPHRTDIRQGIIHTLSTMVYFAGLLGLLLILTAEARIGNSSESRFCTESNECLLYDLVCKNDDYEVRHYDSVKWVSTDEESYFMDKAISTAFRRLFKYITGSNKAGVNIDMTAPVIVKIEEKKKMWASSVFTLSFLLPSTHQMTPPQPTDDKVYFTEMPDMKVYVRSYGGWMMSLTSSVNSMLLKRQLDKVQATYNKDYHYAVGYDSPKKILNRHNEVWYMVEGEPVCPTSS</sequence>
<dbReference type="Proteomes" id="UP001356427">
    <property type="component" value="Unassembled WGS sequence"/>
</dbReference>